<comment type="caution">
    <text evidence="4">The sequence shown here is derived from an EMBL/GenBank/DDBJ whole genome shotgun (WGS) entry which is preliminary data.</text>
</comment>
<dbReference type="GO" id="GO:0003677">
    <property type="term" value="F:DNA binding"/>
    <property type="evidence" value="ECO:0007669"/>
    <property type="project" value="UniProtKB-KW"/>
</dbReference>
<feature type="compositionally biased region" description="Basic residues" evidence="2">
    <location>
        <begin position="155"/>
        <end position="167"/>
    </location>
</feature>
<dbReference type="InterPro" id="IPR011010">
    <property type="entry name" value="DNA_brk_join_enz"/>
</dbReference>
<evidence type="ECO:0000313" key="5">
    <source>
        <dbReference type="Proteomes" id="UP000186471"/>
    </source>
</evidence>
<sequence length="167" mass="19087">MGVRRGKGEGSVYKDAQGRWVAAVPLPPDPATGRRRRKVFRTRSKVEALRKMREAQNELARTGNVSTNRPVTVAEWMEQWIDQDVAPIRKPATTADYRSLTRTHITPTIGRCRIDRLSSSDIRTLHRHIAQSERERTLMLSQAQSAPAQIAGREHRSRSHRSFSHRT</sequence>
<dbReference type="GO" id="GO:0015074">
    <property type="term" value="P:DNA integration"/>
    <property type="evidence" value="ECO:0007669"/>
    <property type="project" value="InterPro"/>
</dbReference>
<dbReference type="Pfam" id="PF14659">
    <property type="entry name" value="Phage_int_SAM_3"/>
    <property type="match status" value="1"/>
</dbReference>
<dbReference type="SUPFAM" id="SSF56349">
    <property type="entry name" value="DNA breaking-rejoining enzymes"/>
    <property type="match status" value="1"/>
</dbReference>
<proteinExistence type="predicted"/>
<reference evidence="4 5" key="1">
    <citation type="submission" date="2016-12" db="EMBL/GenBank/DDBJ databases">
        <title>Genomic comparison of strains in the 'Actinomyces naeslundii' group.</title>
        <authorList>
            <person name="Mughal S.R."/>
            <person name="Do T."/>
            <person name="Gilbert S.C."/>
            <person name="Witherden E.A."/>
            <person name="Didelot X."/>
            <person name="Beighton D."/>
        </authorList>
    </citation>
    <scope>NUCLEOTIDE SEQUENCE [LARGE SCALE GENOMIC DNA]</scope>
    <source>
        <strain evidence="4 5">R21091</strain>
    </source>
</reference>
<dbReference type="Gene3D" id="1.10.150.130">
    <property type="match status" value="1"/>
</dbReference>
<feature type="domain" description="Integrase SAM-like N-terminal" evidence="3">
    <location>
        <begin position="72"/>
        <end position="125"/>
    </location>
</feature>
<evidence type="ECO:0000256" key="1">
    <source>
        <dbReference type="ARBA" id="ARBA00023125"/>
    </source>
</evidence>
<evidence type="ECO:0000256" key="2">
    <source>
        <dbReference type="SAM" id="MobiDB-lite"/>
    </source>
</evidence>
<feature type="region of interest" description="Disordered" evidence="2">
    <location>
        <begin position="140"/>
        <end position="167"/>
    </location>
</feature>
<name>A0A1Q8V9H5_9ACTO</name>
<dbReference type="EMBL" id="MSKK01000045">
    <property type="protein sequence ID" value="OLO44737.1"/>
    <property type="molecule type" value="Genomic_DNA"/>
</dbReference>
<dbReference type="InterPro" id="IPR004107">
    <property type="entry name" value="Integrase_SAM-like_N"/>
</dbReference>
<evidence type="ECO:0000313" key="4">
    <source>
        <dbReference type="EMBL" id="OLO44737.1"/>
    </source>
</evidence>
<accession>A0A1Q8V9H5</accession>
<dbReference type="AlphaFoldDB" id="A0A1Q8V9H5"/>
<dbReference type="InterPro" id="IPR010998">
    <property type="entry name" value="Integrase_recombinase_N"/>
</dbReference>
<gene>
    <name evidence="4" type="ORF">BKH31_10740</name>
</gene>
<organism evidence="4 5">
    <name type="scientific">Actinomyces oris</name>
    <dbReference type="NCBI Taxonomy" id="544580"/>
    <lineage>
        <taxon>Bacteria</taxon>
        <taxon>Bacillati</taxon>
        <taxon>Actinomycetota</taxon>
        <taxon>Actinomycetes</taxon>
        <taxon>Actinomycetales</taxon>
        <taxon>Actinomycetaceae</taxon>
        <taxon>Actinomyces</taxon>
    </lineage>
</organism>
<protein>
    <recommendedName>
        <fullName evidence="3">Integrase SAM-like N-terminal domain-containing protein</fullName>
    </recommendedName>
</protein>
<dbReference type="Proteomes" id="UP000186471">
    <property type="component" value="Unassembled WGS sequence"/>
</dbReference>
<evidence type="ECO:0000259" key="3">
    <source>
        <dbReference type="Pfam" id="PF14659"/>
    </source>
</evidence>
<keyword evidence="1" id="KW-0238">DNA-binding</keyword>